<dbReference type="AlphaFoldDB" id="M1NUU8"/>
<keyword evidence="3" id="KW-1185">Reference proteome</keyword>
<evidence type="ECO:0000313" key="3">
    <source>
        <dbReference type="Proteomes" id="UP000011723"/>
    </source>
</evidence>
<dbReference type="PANTHER" id="PTHR15020">
    <property type="entry name" value="FLAVIN REDUCTASE-RELATED"/>
    <property type="match status" value="1"/>
</dbReference>
<dbReference type="KEGG" id="chn:A605_11360"/>
<dbReference type="InterPro" id="IPR036291">
    <property type="entry name" value="NAD(P)-bd_dom_sf"/>
</dbReference>
<evidence type="ECO:0000259" key="1">
    <source>
        <dbReference type="Pfam" id="PF13460"/>
    </source>
</evidence>
<proteinExistence type="predicted"/>
<dbReference type="HOGENOM" id="CLU_025711_0_3_11"/>
<dbReference type="EMBL" id="CP003697">
    <property type="protein sequence ID" value="AGF73272.1"/>
    <property type="molecule type" value="Genomic_DNA"/>
</dbReference>
<dbReference type="SUPFAM" id="SSF51735">
    <property type="entry name" value="NAD(P)-binding Rossmann-fold domains"/>
    <property type="match status" value="1"/>
</dbReference>
<gene>
    <name evidence="2" type="ORF">A605_11360</name>
</gene>
<dbReference type="PATRIC" id="fig|1121362.3.peg.2304"/>
<dbReference type="eggNOG" id="COG0702">
    <property type="taxonomic scope" value="Bacteria"/>
</dbReference>
<feature type="domain" description="NAD(P)-binding" evidence="1">
    <location>
        <begin position="8"/>
        <end position="189"/>
    </location>
</feature>
<protein>
    <submittedName>
        <fullName evidence="2">NAD-dependent epimerase/dehydratase</fullName>
    </submittedName>
</protein>
<accession>M1NUU8</accession>
<sequence>MTTVAIIGATGSNGRLTVDAALDRGLTVRATSRSAGRAHRILGEREGLEILEAEGTDPAAVTAVVDGVDAVILTHGKDSSPEEVNYGVIAAVVKAFKQLGERRPHVSLMSAISVTQNIPAWAEVLEWRRRGERLLRASGLPYTIVRPGWFDGHSPGDDRAILEQGDRTPLNARRGVSRRHIAKTLVESVLTDSANFRTVELFSGPGESVDDWDLLFNRADVDPAGSIDGVHDLIGLPLEHEPTRFLTDLDRLRRSGP</sequence>
<name>M1NUU8_9CORY</name>
<dbReference type="InterPro" id="IPR016040">
    <property type="entry name" value="NAD(P)-bd_dom"/>
</dbReference>
<organism evidence="2 3">
    <name type="scientific">Corynebacterium halotolerans YIM 70093 = DSM 44683</name>
    <dbReference type="NCBI Taxonomy" id="1121362"/>
    <lineage>
        <taxon>Bacteria</taxon>
        <taxon>Bacillati</taxon>
        <taxon>Actinomycetota</taxon>
        <taxon>Actinomycetes</taxon>
        <taxon>Mycobacteriales</taxon>
        <taxon>Corynebacteriaceae</taxon>
        <taxon>Corynebacterium</taxon>
    </lineage>
</organism>
<dbReference type="RefSeq" id="WP_015401688.1">
    <property type="nucleotide sequence ID" value="NC_020302.1"/>
</dbReference>
<dbReference type="STRING" id="1121362.A605_11360"/>
<reference evidence="2 3" key="1">
    <citation type="journal article" date="2012" name="Stand. Genomic Sci.">
        <title>Genome sequence of the halotolerant bacterium Corynebacterium halotolerans type strain YIM 70093(T) (= DSM 44683(T)).</title>
        <authorList>
            <person name="Ruckert C."/>
            <person name="Albersmeier A."/>
            <person name="Al-Dilaimi A."/>
            <person name="Niehaus K."/>
            <person name="Szczepanowski R."/>
            <person name="Kalinowski J."/>
        </authorList>
    </citation>
    <scope>NUCLEOTIDE SEQUENCE [LARGE SCALE GENOMIC DNA]</scope>
    <source>
        <strain evidence="2">YIM 70093</strain>
    </source>
</reference>
<dbReference type="Pfam" id="PF13460">
    <property type="entry name" value="NAD_binding_10"/>
    <property type="match status" value="1"/>
</dbReference>
<dbReference type="Proteomes" id="UP000011723">
    <property type="component" value="Chromosome"/>
</dbReference>
<evidence type="ECO:0000313" key="2">
    <source>
        <dbReference type="EMBL" id="AGF73272.1"/>
    </source>
</evidence>
<dbReference type="Gene3D" id="3.40.50.720">
    <property type="entry name" value="NAD(P)-binding Rossmann-like Domain"/>
    <property type="match status" value="1"/>
</dbReference>
<dbReference type="PANTHER" id="PTHR15020:SF50">
    <property type="entry name" value="UPF0659 PROTEIN YMR090W"/>
    <property type="match status" value="1"/>
</dbReference>